<keyword evidence="4" id="KW-1185">Reference proteome</keyword>
<evidence type="ECO:0000313" key="3">
    <source>
        <dbReference type="EMBL" id="EPY36021.1"/>
    </source>
</evidence>
<dbReference type="EMBL" id="ATMH01001045">
    <property type="protein sequence ID" value="EPY35629.1"/>
    <property type="molecule type" value="Genomic_DNA"/>
</dbReference>
<protein>
    <submittedName>
        <fullName evidence="3">Uncharacterized protein</fullName>
    </submittedName>
</protein>
<proteinExistence type="predicted"/>
<accession>S9W9Q9</accession>
<evidence type="ECO:0000313" key="4">
    <source>
        <dbReference type="Proteomes" id="UP000015354"/>
    </source>
</evidence>
<dbReference type="OrthoDB" id="238175at2759"/>
<gene>
    <name evidence="3" type="ORF">STCU_00794</name>
    <name evidence="2" type="ORF">STCU_01045</name>
    <name evidence="1" type="ORF">STCU_02711</name>
</gene>
<name>S9W9Q9_9TRYP</name>
<sequence length="129" mass="15083">MDVVKKFLQLRRDGKGEEAYEMLAPGATFASPWGGLQYGARAHDILVDEARFTKRGHLVDAPIEQIGENTFQRKYQFDRGVFETGNVGWSWFHFYPTWRELYFVEHGQIRLVTIDKVPQKKFLRDFLGL</sequence>
<evidence type="ECO:0000313" key="1">
    <source>
        <dbReference type="EMBL" id="EPY32726.1"/>
    </source>
</evidence>
<reference evidence="3" key="2">
    <citation type="submission" date="2013-03" db="EMBL/GenBank/DDBJ databases">
        <authorList>
            <person name="Motta M.C.M."/>
            <person name="Martins A.C.A."/>
            <person name="Preta C.M.C.C."/>
            <person name="Silva R."/>
            <person name="de Souza S.S."/>
            <person name="Klein C.C."/>
            <person name="de Almeida L.G.P."/>
            <person name="Cunha O.L."/>
            <person name="Colabardini A.C."/>
            <person name="Lima B.A."/>
            <person name="Machado C.R."/>
            <person name="Soares C.M.A."/>
            <person name="de Menezes C.B.A."/>
            <person name="Bartolomeu D.C."/>
            <person name="Grisard E.C."/>
            <person name="Fantinatti-Garboggini F."/>
            <person name="Rodrigues-Luiz G.F."/>
            <person name="Wagner G."/>
            <person name="Goldman G.H."/>
            <person name="Fietto J.L.R."/>
            <person name="Ciapina L.P."/>
            <person name="Brocchi M."/>
            <person name="Elias M.C."/>
            <person name="Goldman M.H.S."/>
            <person name="Sagot M.-F."/>
            <person name="Pereira M."/>
            <person name="Stoco P.H."/>
            <person name="Teixeira S.M.R."/>
            <person name="de Mendonca-Neto R.P."/>
            <person name="Maciel T.E.F."/>
            <person name="Mendes T.A.O."/>
            <person name="Urmenyi T.P."/>
            <person name="Teixeira M.M.G."/>
            <person name="de Camargo E.F.P."/>
            <person name="de Sousa W."/>
            <person name="Schenkman S."/>
            <person name="de Vasconcelos A.T.R."/>
        </authorList>
    </citation>
    <scope>NUCLEOTIDE SEQUENCE</scope>
</reference>
<organism evidence="3 4">
    <name type="scientific">Strigomonas culicis</name>
    <dbReference type="NCBI Taxonomy" id="28005"/>
    <lineage>
        <taxon>Eukaryota</taxon>
        <taxon>Discoba</taxon>
        <taxon>Euglenozoa</taxon>
        <taxon>Kinetoplastea</taxon>
        <taxon>Metakinetoplastina</taxon>
        <taxon>Trypanosomatida</taxon>
        <taxon>Trypanosomatidae</taxon>
        <taxon>Strigomonadinae</taxon>
        <taxon>Strigomonas</taxon>
    </lineage>
</organism>
<dbReference type="Proteomes" id="UP000015354">
    <property type="component" value="Unassembled WGS sequence"/>
</dbReference>
<evidence type="ECO:0000313" key="2">
    <source>
        <dbReference type="EMBL" id="EPY35629.1"/>
    </source>
</evidence>
<dbReference type="EMBL" id="ATMH01000794">
    <property type="protein sequence ID" value="EPY36021.1"/>
    <property type="molecule type" value="Genomic_DNA"/>
</dbReference>
<comment type="caution">
    <text evidence="3">The sequence shown here is derived from an EMBL/GenBank/DDBJ whole genome shotgun (WGS) entry which is preliminary data.</text>
</comment>
<dbReference type="AlphaFoldDB" id="S9W9Q9"/>
<reference evidence="3 4" key="1">
    <citation type="journal article" date="2013" name="PLoS ONE">
        <title>Predicting the Proteins of Angomonas deanei, Strigomonas culicis and Their Respective Endosymbionts Reveals New Aspects of the Trypanosomatidae Family.</title>
        <authorList>
            <person name="Motta M.C."/>
            <person name="Martins A.C."/>
            <person name="de Souza S.S."/>
            <person name="Catta-Preta C.M."/>
            <person name="Silva R."/>
            <person name="Klein C.C."/>
            <person name="de Almeida L.G."/>
            <person name="de Lima Cunha O."/>
            <person name="Ciapina L.P."/>
            <person name="Brocchi M."/>
            <person name="Colabardini A.C."/>
            <person name="de Araujo Lima B."/>
            <person name="Machado C.R."/>
            <person name="de Almeida Soares C.M."/>
            <person name="Probst C.M."/>
            <person name="de Menezes C.B."/>
            <person name="Thompson C.E."/>
            <person name="Bartholomeu D.C."/>
            <person name="Gradia D.F."/>
            <person name="Pavoni D.P."/>
            <person name="Grisard E.C."/>
            <person name="Fantinatti-Garboggini F."/>
            <person name="Marchini F.K."/>
            <person name="Rodrigues-Luiz G.F."/>
            <person name="Wagner G."/>
            <person name="Goldman G.H."/>
            <person name="Fietto J.L."/>
            <person name="Elias M.C."/>
            <person name="Goldman M.H."/>
            <person name="Sagot M.F."/>
            <person name="Pereira M."/>
            <person name="Stoco P.H."/>
            <person name="de Mendonca-Neto R.P."/>
            <person name="Teixeira S.M."/>
            <person name="Maciel T.E."/>
            <person name="de Oliveira Mendes T.A."/>
            <person name="Urmenyi T.P."/>
            <person name="de Souza W."/>
            <person name="Schenkman S."/>
            <person name="de Vasconcelos A.T."/>
        </authorList>
    </citation>
    <scope>NUCLEOTIDE SEQUENCE [LARGE SCALE GENOMIC DNA]</scope>
</reference>
<dbReference type="EMBL" id="ATMH01002711">
    <property type="protein sequence ID" value="EPY32726.1"/>
    <property type="molecule type" value="Genomic_DNA"/>
</dbReference>